<dbReference type="CDD" id="cd02116">
    <property type="entry name" value="ACT"/>
    <property type="match status" value="1"/>
</dbReference>
<dbReference type="Proteomes" id="UP001596071">
    <property type="component" value="Unassembled WGS sequence"/>
</dbReference>
<accession>A0ABW0TZ54</accession>
<keyword evidence="3" id="KW-1185">Reference proteome</keyword>
<sequence length="265" mass="30508">MGEWYVEYEIQVNRPGLLGDIASLLGMLRVNIVTINGVDGGHRGMLVRTENDDQIKRFELIASTMETIQVKKIREPKLRDILAVRHGRYIQRDVDDRKTFRFIRSELGVLVDFMAELFKTEGHKLIGIRGMPRVGKTESVVAASVCANKKWIFLSSTMIKQTVRNTLAGDEFSKDNIFILDGIVTRKSGDERHMQLVREMMSMPSVKVVEHPDMFVQHSEYDMEDFDYIIELRTDPDQEITYEMMEKNHMMSDTGPMGGFGTFNF</sequence>
<protein>
    <submittedName>
        <fullName evidence="2">YmfK family protein</fullName>
    </submittedName>
</protein>
<comment type="caution">
    <text evidence="2">The sequence shown here is derived from an EMBL/GenBank/DDBJ whole genome shotgun (WGS) entry which is preliminary data.</text>
</comment>
<proteinExistence type="predicted"/>
<evidence type="ECO:0000313" key="3">
    <source>
        <dbReference type="Proteomes" id="UP001596071"/>
    </source>
</evidence>
<reference evidence="3" key="1">
    <citation type="journal article" date="2019" name="Int. J. Syst. Evol. Microbiol.">
        <title>The Global Catalogue of Microorganisms (GCM) 10K type strain sequencing project: providing services to taxonomists for standard genome sequencing and annotation.</title>
        <authorList>
            <consortium name="The Broad Institute Genomics Platform"/>
            <consortium name="The Broad Institute Genome Sequencing Center for Infectious Disease"/>
            <person name="Wu L."/>
            <person name="Ma J."/>
        </authorList>
    </citation>
    <scope>NUCLEOTIDE SEQUENCE [LARGE SCALE GENOMIC DNA]</scope>
    <source>
        <strain evidence="3">KACC 11299</strain>
    </source>
</reference>
<evidence type="ECO:0000259" key="1">
    <source>
        <dbReference type="Pfam" id="PF11868"/>
    </source>
</evidence>
<name>A0ABW0TZ54_9BACL</name>
<dbReference type="InterPro" id="IPR045865">
    <property type="entry name" value="ACT-like_dom_sf"/>
</dbReference>
<feature type="domain" description="DUF3388" evidence="1">
    <location>
        <begin position="70"/>
        <end position="254"/>
    </location>
</feature>
<evidence type="ECO:0000313" key="2">
    <source>
        <dbReference type="EMBL" id="MFC5603128.1"/>
    </source>
</evidence>
<gene>
    <name evidence="2" type="ORF">ACFPTP_07810</name>
</gene>
<dbReference type="PIRSF" id="PIRSF021288">
    <property type="entry name" value="UCP021288_ACT"/>
    <property type="match status" value="1"/>
</dbReference>
<dbReference type="SUPFAM" id="SSF55021">
    <property type="entry name" value="ACT-like"/>
    <property type="match status" value="1"/>
</dbReference>
<dbReference type="EMBL" id="JBHSNP010000011">
    <property type="protein sequence ID" value="MFC5603128.1"/>
    <property type="molecule type" value="Genomic_DNA"/>
</dbReference>
<dbReference type="RefSeq" id="WP_381443426.1">
    <property type="nucleotide sequence ID" value="NZ_JBHSNP010000011.1"/>
</dbReference>
<dbReference type="InterPro" id="IPR016784">
    <property type="entry name" value="UCP021288_ACT"/>
</dbReference>
<dbReference type="InterPro" id="IPR024514">
    <property type="entry name" value="DUF3388"/>
</dbReference>
<dbReference type="Pfam" id="PF11868">
    <property type="entry name" value="DUF3388"/>
    <property type="match status" value="1"/>
</dbReference>
<organism evidence="2 3">
    <name type="scientific">Sporosarcina koreensis</name>
    <dbReference type="NCBI Taxonomy" id="334735"/>
    <lineage>
        <taxon>Bacteria</taxon>
        <taxon>Bacillati</taxon>
        <taxon>Bacillota</taxon>
        <taxon>Bacilli</taxon>
        <taxon>Bacillales</taxon>
        <taxon>Caryophanaceae</taxon>
        <taxon>Sporosarcina</taxon>
    </lineage>
</organism>